<evidence type="ECO:0000259" key="3">
    <source>
        <dbReference type="PROSITE" id="PS50157"/>
    </source>
</evidence>
<name>A0A6D2IKW9_9BRAS</name>
<evidence type="ECO:0000256" key="1">
    <source>
        <dbReference type="PROSITE-ProRule" id="PRU00042"/>
    </source>
</evidence>
<keyword evidence="1" id="KW-0479">Metal-binding</keyword>
<organism evidence="4 5">
    <name type="scientific">Microthlaspi erraticum</name>
    <dbReference type="NCBI Taxonomy" id="1685480"/>
    <lineage>
        <taxon>Eukaryota</taxon>
        <taxon>Viridiplantae</taxon>
        <taxon>Streptophyta</taxon>
        <taxon>Embryophyta</taxon>
        <taxon>Tracheophyta</taxon>
        <taxon>Spermatophyta</taxon>
        <taxon>Magnoliopsida</taxon>
        <taxon>eudicotyledons</taxon>
        <taxon>Gunneridae</taxon>
        <taxon>Pentapetalae</taxon>
        <taxon>rosids</taxon>
        <taxon>malvids</taxon>
        <taxon>Brassicales</taxon>
        <taxon>Brassicaceae</taxon>
        <taxon>Coluteocarpeae</taxon>
        <taxon>Microthlaspi</taxon>
    </lineage>
</organism>
<feature type="domain" description="C2H2-type" evidence="3">
    <location>
        <begin position="227"/>
        <end position="255"/>
    </location>
</feature>
<dbReference type="EMBL" id="CACVBM020001060">
    <property type="protein sequence ID" value="CAA7027748.1"/>
    <property type="molecule type" value="Genomic_DNA"/>
</dbReference>
<dbReference type="InterPro" id="IPR013087">
    <property type="entry name" value="Znf_C2H2_type"/>
</dbReference>
<keyword evidence="1" id="KW-0863">Zinc-finger</keyword>
<evidence type="ECO:0000313" key="5">
    <source>
        <dbReference type="Proteomes" id="UP000467841"/>
    </source>
</evidence>
<keyword evidence="1" id="KW-0862">Zinc</keyword>
<sequence length="321" mass="36542">MSSFPNGLNSYGGFHGSFPIQMNSIFMDRSTFIASDDMNHRGLLTSSPAFNRYQDSHVASPSFGFNNPHVAYQMRENMVDCFPILDNPHLSQVTFTETITKRYSAIVPTNHLATVQNGFEGSMNPNNIWNPSFAPPNFANTRCEILNPTPLNTFFPDQDSVYPRHVDFFSSPPKRHHDQNVPVRQPVKKRCKPTRNVEGNFDGFGLEEDGDYDGRTHSLPYEKYGPYTCPKCKSVFDSSQKFAAHVSSSHYKNETLEEKAQRYNARNKRRLRKMKEMMNGESQGTEDNVVEDTGGNNNIASDIEAFQHQLIVKEEPVYDFV</sequence>
<keyword evidence="5" id="KW-1185">Reference proteome</keyword>
<accession>A0A6D2IKW9</accession>
<reference evidence="4" key="1">
    <citation type="submission" date="2020-01" db="EMBL/GenBank/DDBJ databases">
        <authorList>
            <person name="Mishra B."/>
        </authorList>
    </citation>
    <scope>NUCLEOTIDE SEQUENCE [LARGE SCALE GENOMIC DNA]</scope>
</reference>
<dbReference type="PROSITE" id="PS50157">
    <property type="entry name" value="ZINC_FINGER_C2H2_2"/>
    <property type="match status" value="1"/>
</dbReference>
<dbReference type="OrthoDB" id="824947at2759"/>
<gene>
    <name evidence="4" type="ORF">MERR_LOCUS14983</name>
</gene>
<comment type="caution">
    <text evidence="4">The sequence shown here is derived from an EMBL/GenBank/DDBJ whole genome shotgun (WGS) entry which is preliminary data.</text>
</comment>
<protein>
    <recommendedName>
        <fullName evidence="3">C2H2-type domain-containing protein</fullName>
    </recommendedName>
</protein>
<proteinExistence type="predicted"/>
<dbReference type="GO" id="GO:0008270">
    <property type="term" value="F:zinc ion binding"/>
    <property type="evidence" value="ECO:0007669"/>
    <property type="project" value="UniProtKB-KW"/>
</dbReference>
<dbReference type="AlphaFoldDB" id="A0A6D2IKW9"/>
<evidence type="ECO:0000256" key="2">
    <source>
        <dbReference type="SAM" id="MobiDB-lite"/>
    </source>
</evidence>
<evidence type="ECO:0000313" key="4">
    <source>
        <dbReference type="EMBL" id="CAA7027748.1"/>
    </source>
</evidence>
<feature type="region of interest" description="Disordered" evidence="2">
    <location>
        <begin position="170"/>
        <end position="195"/>
    </location>
</feature>
<dbReference type="Proteomes" id="UP000467841">
    <property type="component" value="Unassembled WGS sequence"/>
</dbReference>
<dbReference type="PROSITE" id="PS00028">
    <property type="entry name" value="ZINC_FINGER_C2H2_1"/>
    <property type="match status" value="1"/>
</dbReference>